<name>A0A7J5DVB1_NOCSI</name>
<sequence length="73" mass="8218">MTHLDSRLPFSPLTDAALLQATLDAAHLWGGAPERRERFQVLLDLREALAIRLHVDPFVHVSRTDLIDVGVTY</sequence>
<dbReference type="AlphaFoldDB" id="A0A7J5DVB1"/>
<dbReference type="EMBL" id="WBVM01000002">
    <property type="protein sequence ID" value="KAB2809231.1"/>
    <property type="molecule type" value="Genomic_DNA"/>
</dbReference>
<reference evidence="1 2" key="1">
    <citation type="submission" date="2019-09" db="EMBL/GenBank/DDBJ databases">
        <title>Pimelobacter sp. isolated from Paulinella.</title>
        <authorList>
            <person name="Jeong S.E."/>
        </authorList>
    </citation>
    <scope>NUCLEOTIDE SEQUENCE [LARGE SCALE GENOMIC DNA]</scope>
    <source>
        <strain evidence="1 2">Pch-N</strain>
    </source>
</reference>
<accession>A0A7J5DVB1</accession>
<organism evidence="1 2">
    <name type="scientific">Nocardioides simplex</name>
    <name type="common">Arthrobacter simplex</name>
    <dbReference type="NCBI Taxonomy" id="2045"/>
    <lineage>
        <taxon>Bacteria</taxon>
        <taxon>Bacillati</taxon>
        <taxon>Actinomycetota</taxon>
        <taxon>Actinomycetes</taxon>
        <taxon>Propionibacteriales</taxon>
        <taxon>Nocardioidaceae</taxon>
        <taxon>Pimelobacter</taxon>
    </lineage>
</organism>
<evidence type="ECO:0000313" key="2">
    <source>
        <dbReference type="Proteomes" id="UP000449906"/>
    </source>
</evidence>
<proteinExistence type="predicted"/>
<protein>
    <submittedName>
        <fullName evidence="1">Uncharacterized protein</fullName>
    </submittedName>
</protein>
<gene>
    <name evidence="1" type="ORF">F9L07_19515</name>
</gene>
<evidence type="ECO:0000313" key="1">
    <source>
        <dbReference type="EMBL" id="KAB2809231.1"/>
    </source>
</evidence>
<comment type="caution">
    <text evidence="1">The sequence shown here is derived from an EMBL/GenBank/DDBJ whole genome shotgun (WGS) entry which is preliminary data.</text>
</comment>
<dbReference type="RefSeq" id="WP_151581436.1">
    <property type="nucleotide sequence ID" value="NZ_WBVM01000002.1"/>
</dbReference>
<dbReference type="Proteomes" id="UP000449906">
    <property type="component" value="Unassembled WGS sequence"/>
</dbReference>